<feature type="compositionally biased region" description="Polar residues" evidence="1">
    <location>
        <begin position="48"/>
        <end position="66"/>
    </location>
</feature>
<dbReference type="InterPro" id="IPR024555">
    <property type="entry name" value="PX-associated"/>
</dbReference>
<feature type="compositionally biased region" description="Basic and acidic residues" evidence="1">
    <location>
        <begin position="318"/>
        <end position="336"/>
    </location>
</feature>
<feature type="region of interest" description="Disordered" evidence="1">
    <location>
        <begin position="491"/>
        <end position="632"/>
    </location>
</feature>
<feature type="compositionally biased region" description="Basic and acidic residues" evidence="1">
    <location>
        <begin position="164"/>
        <end position="200"/>
    </location>
</feature>
<feature type="compositionally biased region" description="Basic and acidic residues" evidence="1">
    <location>
        <begin position="109"/>
        <end position="129"/>
    </location>
</feature>
<dbReference type="InterPro" id="IPR024554">
    <property type="entry name" value="LEC1-like_C"/>
</dbReference>
<feature type="compositionally biased region" description="Basic and acidic residues" evidence="1">
    <location>
        <begin position="1630"/>
        <end position="1645"/>
    </location>
</feature>
<feature type="compositionally biased region" description="Low complexity" evidence="1">
    <location>
        <begin position="289"/>
        <end position="302"/>
    </location>
</feature>
<feature type="compositionally biased region" description="Low complexity" evidence="1">
    <location>
        <begin position="427"/>
        <end position="461"/>
    </location>
</feature>
<feature type="compositionally biased region" description="Low complexity" evidence="1">
    <location>
        <begin position="612"/>
        <end position="632"/>
    </location>
</feature>
<dbReference type="EMBL" id="KE361632">
    <property type="protein sequence ID" value="EPQ29084.1"/>
    <property type="molecule type" value="Genomic_DNA"/>
</dbReference>
<dbReference type="InterPro" id="IPR047168">
    <property type="entry name" value="LEC1-like"/>
</dbReference>
<feature type="domain" description="PX-associated" evidence="3">
    <location>
        <begin position="817"/>
        <end position="968"/>
    </location>
</feature>
<name>A0A061H9G6_9BASI</name>
<reference evidence="4 5" key="1">
    <citation type="journal article" date="2013" name="Plant Cell">
        <title>The transition from a phytopathogenic smut ancestor to an anamorphic biocontrol agent deciphered by comparative whole-genome analysis.</title>
        <authorList>
            <person name="Lefebvre F."/>
            <person name="Joly D.L."/>
            <person name="Labbe C."/>
            <person name="Teichmann B."/>
            <person name="Linning R."/>
            <person name="Belzile F."/>
            <person name="Bakkeren G."/>
            <person name="Belanger R.R."/>
        </authorList>
    </citation>
    <scope>NUCLEOTIDE SEQUENCE [LARGE SCALE GENOMIC DNA]</scope>
    <source>
        <strain evidence="4 5">PF-1</strain>
    </source>
</reference>
<feature type="compositionally biased region" description="Basic and acidic residues" evidence="1">
    <location>
        <begin position="83"/>
        <end position="100"/>
    </location>
</feature>
<feature type="compositionally biased region" description="Low complexity" evidence="1">
    <location>
        <begin position="711"/>
        <end position="720"/>
    </location>
</feature>
<feature type="region of interest" description="Disordered" evidence="1">
    <location>
        <begin position="1"/>
        <end position="336"/>
    </location>
</feature>
<evidence type="ECO:0000259" key="3">
    <source>
        <dbReference type="Pfam" id="PF12828"/>
    </source>
</evidence>
<feature type="region of interest" description="Disordered" evidence="1">
    <location>
        <begin position="701"/>
        <end position="821"/>
    </location>
</feature>
<feature type="compositionally biased region" description="Low complexity" evidence="1">
    <location>
        <begin position="547"/>
        <end position="578"/>
    </location>
</feature>
<accession>A0A061H9G6</accession>
<evidence type="ECO:0000259" key="2">
    <source>
        <dbReference type="Pfam" id="PF12825"/>
    </source>
</evidence>
<dbReference type="OrthoDB" id="2414662at2759"/>
<dbReference type="Proteomes" id="UP000053664">
    <property type="component" value="Unassembled WGS sequence"/>
</dbReference>
<feature type="compositionally biased region" description="Basic and acidic residues" evidence="1">
    <location>
        <begin position="465"/>
        <end position="477"/>
    </location>
</feature>
<dbReference type="Pfam" id="PF12828">
    <property type="entry name" value="PXB"/>
    <property type="match status" value="1"/>
</dbReference>
<feature type="compositionally biased region" description="Acidic residues" evidence="1">
    <location>
        <begin position="582"/>
        <end position="598"/>
    </location>
</feature>
<feature type="compositionally biased region" description="Acidic residues" evidence="1">
    <location>
        <begin position="201"/>
        <end position="211"/>
    </location>
</feature>
<feature type="compositionally biased region" description="Low complexity" evidence="1">
    <location>
        <begin position="1606"/>
        <end position="1615"/>
    </location>
</feature>
<evidence type="ECO:0000313" key="4">
    <source>
        <dbReference type="EMBL" id="EPQ29084.1"/>
    </source>
</evidence>
<dbReference type="PANTHER" id="PTHR47185:SF1">
    <property type="entry name" value="PX DOMAIN-CONTAINING PROTEIN YPR097W"/>
    <property type="match status" value="1"/>
</dbReference>
<gene>
    <name evidence="4" type="ORF">PFL1_03373</name>
</gene>
<feature type="region of interest" description="Disordered" evidence="1">
    <location>
        <begin position="359"/>
        <end position="478"/>
    </location>
</feature>
<dbReference type="HOGENOM" id="CLU_242899_0_0_1"/>
<dbReference type="Pfam" id="PF12825">
    <property type="entry name" value="DUF3818"/>
    <property type="match status" value="1"/>
</dbReference>
<evidence type="ECO:0000256" key="1">
    <source>
        <dbReference type="SAM" id="MobiDB-lite"/>
    </source>
</evidence>
<dbReference type="GeneID" id="19317483"/>
<dbReference type="RefSeq" id="XP_007879081.1">
    <property type="nucleotide sequence ID" value="XM_007880890.1"/>
</dbReference>
<protein>
    <recommendedName>
        <fullName evidence="6">DUF3818 domain-containing protein</fullName>
    </recommendedName>
</protein>
<feature type="region of interest" description="Disordered" evidence="1">
    <location>
        <begin position="1601"/>
        <end position="1653"/>
    </location>
</feature>
<proteinExistence type="predicted"/>
<feature type="compositionally biased region" description="Basic and acidic residues" evidence="1">
    <location>
        <begin position="393"/>
        <end position="407"/>
    </location>
</feature>
<evidence type="ECO:0008006" key="6">
    <source>
        <dbReference type="Google" id="ProtNLM"/>
    </source>
</evidence>
<dbReference type="GO" id="GO:0035091">
    <property type="term" value="F:phosphatidylinositol binding"/>
    <property type="evidence" value="ECO:0007669"/>
    <property type="project" value="TreeGrafter"/>
</dbReference>
<feature type="compositionally biased region" description="Basic and acidic residues" evidence="1">
    <location>
        <begin position="267"/>
        <end position="281"/>
    </location>
</feature>
<feature type="compositionally biased region" description="Low complexity" evidence="1">
    <location>
        <begin position="491"/>
        <end position="501"/>
    </location>
</feature>
<dbReference type="eggNOG" id="KOG2273">
    <property type="taxonomic scope" value="Eukaryota"/>
</dbReference>
<feature type="compositionally biased region" description="Basic and acidic residues" evidence="1">
    <location>
        <begin position="142"/>
        <end position="151"/>
    </location>
</feature>
<feature type="compositionally biased region" description="Basic and acidic residues" evidence="1">
    <location>
        <begin position="721"/>
        <end position="797"/>
    </location>
</feature>
<feature type="domain" description="PX" evidence="2">
    <location>
        <begin position="1072"/>
        <end position="1395"/>
    </location>
</feature>
<sequence>MAPGLRRPPPDRESILSSIGLPPRQDIPTPASPTYDPGRPQGTRRSRAGSNARQRSERSYNQSYNPNGREPALPNGRYNANTDPDRRRQRDQRDYDRDYYDSSGRPYRTRHESISSRKADRSRTLDARRPAIPPAYSNDDFFAERERDRRPTRSAKADAPASLRAERSTYDRDRRIDSDRDRTRDRRPHRQLDRDPRDEVEREESGEDSDDLTPAGARGFSKVPASRRGANGRDLEPYEDAQEPAPRARSRSVPHDAAATRPSTYGREARGDDLLDHELRAGSKRRSVLSRVLSSSSFQRPSQAPPPSGRLTRYNTVKRTDASERGGARIDEVDPAEEERLAKEALGLVGGVRRSRVFDESHPQWLSGDVPSAKNEHESLGRATSKRTGSSRNSERQKTLESLERNRGAAILDAPKPAAPHDRSKKASAAAAAAATGVAIGAAAPSDPDSDSGSSVSSIDSELLEDAHEAPDVHDDDALSTIVLGTAAPAGAAPASLPAAIPEEDSSDGQSSSASSEEEDDDHEVDIKKPTTRDASTSDANGTARTATAAAAPALAGALAAAPAAASTNAHAASANAHGGEEVSEESESTESSSEEDSGTSTSASDEEDDPAAPAVAPTVSPASQSKARAAPAIVAGAGAAVVAGALAAGALNGRKSHESPNAAAQRKLAAEAEKERLRVEQAELEREAESQRLIAAKAARKDEKRKAKEAAAAAAAAAAIKDREAKKAEREQARNAKEREKLEAKEARRSAMERKEREKSEARDRAIREREDAEAKKLLAIREAERAKEERLEARRQSRRKPHGGRGPATRGESVRPLTPQQRHYLLKALVMLQMQSEWSELEKLGALTEYGYPFSSTRSKLARVKTFDKSEDGEFARSARDPYANDDTMRETEDLQEPLILRHLFHVHLHTFPGLDRAPEKYWQKRIQPFFDEMAARNFSSSLERGEISKRRLYSYALTRYLGSFFARGFGVRGEGELRGPGVGEPGSEKWGVGKQWGKGTVKRGLDKPIRIEPELLERIDNLFEGEGGRLWREAGKDWRKVRRDWCGFKESIIESETGLEEAISYLDISSIKNLPPHYKNSVEFARIHAAYIFHALFVAAPNADELYKMVKGIHALAPYWGAKQLLKYANAETMISGILSLLLARPGGAKSLLQRIFSYVVGKDASYIQKEFVAPIRKEIDDEELARKVEEYVRRGDRVEARRMRDTALKRGEDVLTTILLSPTEPRLGQQARDHVLELQRCFTLSPYRGDLGLAYPETTPLGADRPPVPSWGAQGAEHGRARKFALLKLLLRESLKRRDREQAVEFASGSLIPAIIKDSLESVFYPIIRTIAATANLSERLGDLQKFIDDLLDVKKRGDDHIEAWIALAARHEQALYFLFHECASIAKPLWDWCQLGLDYMALSTTDPANPADRSAPNLEVNFEELLQDARLTDADVKKVLIEIDRLAAFTKWSKVRYELEARKNYLLARPEAASPSGLCEAELPPDAAAGLRKELEDLDGMMRDLLEESGLELDDGNCADGVRGTEKYDFPWAFFAGMDPLNQHLPAEAEAGELRVAKVPTNVAPPTLKHTRKVLPLFCELLASRMPEWQSEDVLGSLGAQQQQRQSSSRLPSFGGKRKGPATTFDKETSFDERQKKLETRSVMSSASSRFRLPSLFGRK</sequence>
<feature type="compositionally biased region" description="Polar residues" evidence="1">
    <location>
        <begin position="533"/>
        <end position="546"/>
    </location>
</feature>
<feature type="compositionally biased region" description="Basic and acidic residues" evidence="1">
    <location>
        <begin position="701"/>
        <end position="710"/>
    </location>
</feature>
<organism evidence="4 5">
    <name type="scientific">Pseudozyma flocculosa PF-1</name>
    <dbReference type="NCBI Taxonomy" id="1277687"/>
    <lineage>
        <taxon>Eukaryota</taxon>
        <taxon>Fungi</taxon>
        <taxon>Dikarya</taxon>
        <taxon>Basidiomycota</taxon>
        <taxon>Ustilaginomycotina</taxon>
        <taxon>Ustilaginomycetes</taxon>
        <taxon>Ustilaginales</taxon>
        <taxon>Ustilaginaceae</taxon>
        <taxon>Pseudozyma</taxon>
    </lineage>
</organism>
<evidence type="ECO:0000313" key="5">
    <source>
        <dbReference type="Proteomes" id="UP000053664"/>
    </source>
</evidence>
<dbReference type="KEGG" id="pfp:PFL1_03373"/>
<dbReference type="PANTHER" id="PTHR47185">
    <property type="entry name" value="PX DOMAIN-CONTAINING PROTEIN YPR097W"/>
    <property type="match status" value="1"/>
</dbReference>